<accession>A0ABR8NT71</accession>
<keyword evidence="4" id="KW-1185">Reference proteome</keyword>
<dbReference type="RefSeq" id="WP_191171859.1">
    <property type="nucleotide sequence ID" value="NZ_JACXZS010000006.1"/>
</dbReference>
<evidence type="ECO:0000256" key="1">
    <source>
        <dbReference type="SAM" id="MobiDB-lite"/>
    </source>
</evidence>
<protein>
    <submittedName>
        <fullName evidence="3">Uncharacterized protein</fullName>
    </submittedName>
</protein>
<feature type="region of interest" description="Disordered" evidence="1">
    <location>
        <begin position="202"/>
        <end position="230"/>
    </location>
</feature>
<evidence type="ECO:0000313" key="3">
    <source>
        <dbReference type="EMBL" id="MBD3942236.1"/>
    </source>
</evidence>
<organism evidence="3 4">
    <name type="scientific">Microbacterium helvum</name>
    <dbReference type="NCBI Taxonomy" id="2773713"/>
    <lineage>
        <taxon>Bacteria</taxon>
        <taxon>Bacillati</taxon>
        <taxon>Actinomycetota</taxon>
        <taxon>Actinomycetes</taxon>
        <taxon>Micrococcales</taxon>
        <taxon>Microbacteriaceae</taxon>
        <taxon>Microbacterium</taxon>
    </lineage>
</organism>
<evidence type="ECO:0000256" key="2">
    <source>
        <dbReference type="SAM" id="Phobius"/>
    </source>
</evidence>
<dbReference type="Proteomes" id="UP000598426">
    <property type="component" value="Unassembled WGS sequence"/>
</dbReference>
<feature type="transmembrane region" description="Helical" evidence="2">
    <location>
        <begin position="180"/>
        <end position="200"/>
    </location>
</feature>
<proteinExistence type="predicted"/>
<comment type="caution">
    <text evidence="3">The sequence shown here is derived from an EMBL/GenBank/DDBJ whole genome shotgun (WGS) entry which is preliminary data.</text>
</comment>
<keyword evidence="2" id="KW-1133">Transmembrane helix</keyword>
<dbReference type="EMBL" id="JACXZS010000006">
    <property type="protein sequence ID" value="MBD3942236.1"/>
    <property type="molecule type" value="Genomic_DNA"/>
</dbReference>
<feature type="transmembrane region" description="Helical" evidence="2">
    <location>
        <begin position="85"/>
        <end position="106"/>
    </location>
</feature>
<evidence type="ECO:0000313" key="4">
    <source>
        <dbReference type="Proteomes" id="UP000598426"/>
    </source>
</evidence>
<gene>
    <name evidence="3" type="ORF">IF188_11065</name>
</gene>
<feature type="transmembrane region" description="Helical" evidence="2">
    <location>
        <begin position="143"/>
        <end position="168"/>
    </location>
</feature>
<feature type="transmembrane region" description="Helical" evidence="2">
    <location>
        <begin position="35"/>
        <end position="53"/>
    </location>
</feature>
<keyword evidence="2" id="KW-0472">Membrane</keyword>
<reference evidence="3 4" key="1">
    <citation type="submission" date="2020-09" db="EMBL/GenBank/DDBJ databases">
        <title>Isolation and identification of active actinomycetes.</title>
        <authorList>
            <person name="Li X."/>
        </authorList>
    </citation>
    <scope>NUCLEOTIDE SEQUENCE [LARGE SCALE GENOMIC DNA]</scope>
    <source>
        <strain evidence="3 4">NEAU-LLC</strain>
    </source>
</reference>
<feature type="transmembrane region" description="Helical" evidence="2">
    <location>
        <begin position="6"/>
        <end position="28"/>
    </location>
</feature>
<keyword evidence="2" id="KW-0812">Transmembrane</keyword>
<feature type="compositionally biased region" description="Basic residues" evidence="1">
    <location>
        <begin position="202"/>
        <end position="211"/>
    </location>
</feature>
<name>A0ABR8NT71_9MICO</name>
<sequence length="230" mass="24017">MPDLGVLIVDVGVTAVAAALAVALVVHVMRAPRTALATVGVMCLALAMLAAVWQPADSAWDAALNTIGFTLVFTSYPDGHLQPRWLAAPVAVFALVAGIDLFGGAALVASPWWQLVHLLEAGLIVVTVHRYRRRLSTPERESVRWAILGAAITFVGMPVLVVTASLSGRTVAQLGPWGEAGAAVLVAATPVALTIGLVAPSRPRRSRHRRDGIHSSHTTAPTSGGRLTSP</sequence>
<feature type="compositionally biased region" description="Polar residues" evidence="1">
    <location>
        <begin position="215"/>
        <end position="230"/>
    </location>
</feature>